<dbReference type="InterPro" id="IPR017937">
    <property type="entry name" value="Thioredoxin_CS"/>
</dbReference>
<dbReference type="Proteomes" id="UP000494106">
    <property type="component" value="Unassembled WGS sequence"/>
</dbReference>
<evidence type="ECO:0000256" key="1">
    <source>
        <dbReference type="ARBA" id="ARBA00006347"/>
    </source>
</evidence>
<evidence type="ECO:0000313" key="4">
    <source>
        <dbReference type="Proteomes" id="UP000494106"/>
    </source>
</evidence>
<dbReference type="SUPFAM" id="SSF52833">
    <property type="entry name" value="Thioredoxin-like"/>
    <property type="match status" value="3"/>
</dbReference>
<dbReference type="PRINTS" id="PR00421">
    <property type="entry name" value="THIOREDOXIN"/>
</dbReference>
<organism evidence="3 4">
    <name type="scientific">Arctia plantaginis</name>
    <name type="common">Wood tiger moth</name>
    <name type="synonym">Phalaena plantaginis</name>
    <dbReference type="NCBI Taxonomy" id="874455"/>
    <lineage>
        <taxon>Eukaryota</taxon>
        <taxon>Metazoa</taxon>
        <taxon>Ecdysozoa</taxon>
        <taxon>Arthropoda</taxon>
        <taxon>Hexapoda</taxon>
        <taxon>Insecta</taxon>
        <taxon>Pterygota</taxon>
        <taxon>Neoptera</taxon>
        <taxon>Endopterygota</taxon>
        <taxon>Lepidoptera</taxon>
        <taxon>Glossata</taxon>
        <taxon>Ditrysia</taxon>
        <taxon>Noctuoidea</taxon>
        <taxon>Erebidae</taxon>
        <taxon>Arctiinae</taxon>
        <taxon>Arctia</taxon>
    </lineage>
</organism>
<dbReference type="OrthoDB" id="74910at2759"/>
<accession>A0A8S0Z1F7</accession>
<reference evidence="3 4" key="1">
    <citation type="submission" date="2020-04" db="EMBL/GenBank/DDBJ databases">
        <authorList>
            <person name="Wallbank WR R."/>
            <person name="Pardo Diaz C."/>
            <person name="Kozak K."/>
            <person name="Martin S."/>
            <person name="Jiggins C."/>
            <person name="Moest M."/>
            <person name="Warren A I."/>
            <person name="Byers J.R.P. K."/>
            <person name="Montejo-Kovacevich G."/>
            <person name="Yen C E."/>
        </authorList>
    </citation>
    <scope>NUCLEOTIDE SEQUENCE [LARGE SCALE GENOMIC DNA]</scope>
</reference>
<proteinExistence type="inferred from homology"/>
<dbReference type="PANTHER" id="PTHR45672">
    <property type="entry name" value="PROTEIN DISULFIDE-ISOMERASE C17H9.14C-RELATED"/>
    <property type="match status" value="1"/>
</dbReference>
<protein>
    <recommendedName>
        <fullName evidence="2">Thioredoxin domain-containing protein</fullName>
    </recommendedName>
</protein>
<sequence>MLNCSRWLLKHLKVDNFESTLSKAENALVVFYAPWCGHCKRIKPEFEKAATKIKEQKINGLLAAVDATKQSELTTRFGVKGYPTLKYFNKGEYKFDAGHARQEDQIINFIKDPKEPPPPPPAEKPWSEEDTAVRHLDTATFRSTLRKIKHGLVMFYAPWCGHCKSTKPEFVRAAEKFADELMVAFGAVDCTNDQDLCANYDVKGYPTLKYFSYFDKVVKEYTGGRKEGDFVAFIHSHLKLPHAAKPQTATEAGFNVNVKLSSDADFEQIIGSADPTFVMFYASWCSHCVAAKPMFSRVATTLKEKKSPMQVVGVDAAENPKVADLAQIEILPTFKMFVAGKVVGVYEGDRSFEDLLKFCESHSKT</sequence>
<dbReference type="EMBL" id="CADEBC010000208">
    <property type="protein sequence ID" value="CAB3225918.1"/>
    <property type="molecule type" value="Genomic_DNA"/>
</dbReference>
<feature type="domain" description="Thioredoxin" evidence="2">
    <location>
        <begin position="113"/>
        <end position="239"/>
    </location>
</feature>
<comment type="similarity">
    <text evidence="1">Belongs to the protein disulfide isomerase family.</text>
</comment>
<dbReference type="GO" id="GO:0003756">
    <property type="term" value="F:protein disulfide isomerase activity"/>
    <property type="evidence" value="ECO:0007669"/>
    <property type="project" value="TreeGrafter"/>
</dbReference>
<dbReference type="PANTHER" id="PTHR45672:SF2">
    <property type="entry name" value="PROTEIN DISULFIDE-ISOMERASE A5"/>
    <property type="match status" value="1"/>
</dbReference>
<dbReference type="Gene3D" id="3.40.30.10">
    <property type="entry name" value="Glutaredoxin"/>
    <property type="match status" value="3"/>
</dbReference>
<comment type="caution">
    <text evidence="3">The sequence shown here is derived from an EMBL/GenBank/DDBJ whole genome shotgun (WGS) entry which is preliminary data.</text>
</comment>
<dbReference type="InterPro" id="IPR013766">
    <property type="entry name" value="Thioredoxin_domain"/>
</dbReference>
<dbReference type="Pfam" id="PF00085">
    <property type="entry name" value="Thioredoxin"/>
    <property type="match status" value="3"/>
</dbReference>
<dbReference type="AlphaFoldDB" id="A0A8S0Z1F7"/>
<name>A0A8S0Z1F7_ARCPL</name>
<dbReference type="InterPro" id="IPR036249">
    <property type="entry name" value="Thioredoxin-like_sf"/>
</dbReference>
<feature type="domain" description="Thioredoxin" evidence="2">
    <location>
        <begin position="241"/>
        <end position="364"/>
    </location>
</feature>
<feature type="domain" description="Thioredoxin" evidence="2">
    <location>
        <begin position="8"/>
        <end position="112"/>
    </location>
</feature>
<dbReference type="PROSITE" id="PS00194">
    <property type="entry name" value="THIOREDOXIN_1"/>
    <property type="match status" value="2"/>
</dbReference>
<keyword evidence="4" id="KW-1185">Reference proteome</keyword>
<evidence type="ECO:0000259" key="2">
    <source>
        <dbReference type="PROSITE" id="PS51352"/>
    </source>
</evidence>
<evidence type="ECO:0000313" key="3">
    <source>
        <dbReference type="EMBL" id="CAB3225918.1"/>
    </source>
</evidence>
<dbReference type="CDD" id="cd02961">
    <property type="entry name" value="PDI_a_family"/>
    <property type="match status" value="1"/>
</dbReference>
<dbReference type="PROSITE" id="PS51352">
    <property type="entry name" value="THIOREDOXIN_2"/>
    <property type="match status" value="3"/>
</dbReference>
<dbReference type="GO" id="GO:0005783">
    <property type="term" value="C:endoplasmic reticulum"/>
    <property type="evidence" value="ECO:0007669"/>
    <property type="project" value="TreeGrafter"/>
</dbReference>
<dbReference type="InterPro" id="IPR051063">
    <property type="entry name" value="PDI"/>
</dbReference>
<gene>
    <name evidence="3" type="ORF">APLA_LOCUS2645</name>
</gene>
<dbReference type="GO" id="GO:0006457">
    <property type="term" value="P:protein folding"/>
    <property type="evidence" value="ECO:0007669"/>
    <property type="project" value="TreeGrafter"/>
</dbReference>